<dbReference type="Gene3D" id="3.40.190.10">
    <property type="entry name" value="Periplasmic binding protein-like II"/>
    <property type="match status" value="1"/>
</dbReference>
<dbReference type="AlphaFoldDB" id="A0A679JMJ9"/>
<dbReference type="SUPFAM" id="SSF53850">
    <property type="entry name" value="Periplasmic binding protein-like II"/>
    <property type="match status" value="1"/>
</dbReference>
<proteinExistence type="inferred from homology"/>
<sequence>MKRRHFLGMAAPLGLGAALLDAPAWAQGGSSHAVRMQVGATPGGGTDIVARALAQAMEAELRRSVVVENKPGAGGNIAASTVAQAAGDPNLLLLAYTSHAINPGIGIKQNFEPLDDFTPLSLVATSPLLLVCHPDLPVKNTAELIAYARRNPGKLSMAGAGLGSASQLAGEMFKAQARLDIASVPYKGAAPAVQDMLGGQVQLMLSNVATVRPFLEAKKLKALGVSTREPLAAYPESRPIAESLPGFDYRTWYGVLAPAKLKPADAELLERVAMKAARSDIVRQRLSHEGLEPVGNTSAEFREFIVAEMKRWDVVAKTTGVRVG</sequence>
<evidence type="ECO:0000256" key="1">
    <source>
        <dbReference type="ARBA" id="ARBA00006987"/>
    </source>
</evidence>
<organism evidence="3">
    <name type="scientific">Variovorax paradoxus</name>
    <dbReference type="NCBI Taxonomy" id="34073"/>
    <lineage>
        <taxon>Bacteria</taxon>
        <taxon>Pseudomonadati</taxon>
        <taxon>Pseudomonadota</taxon>
        <taxon>Betaproteobacteria</taxon>
        <taxon>Burkholderiales</taxon>
        <taxon>Comamonadaceae</taxon>
        <taxon>Variovorax</taxon>
    </lineage>
</organism>
<evidence type="ECO:0008006" key="4">
    <source>
        <dbReference type="Google" id="ProtNLM"/>
    </source>
</evidence>
<feature type="signal peptide" evidence="2">
    <location>
        <begin position="1"/>
        <end position="26"/>
    </location>
</feature>
<dbReference type="RefSeq" id="WP_339095161.1">
    <property type="nucleotide sequence ID" value="NZ_LR743508.1"/>
</dbReference>
<dbReference type="PIRSF" id="PIRSF017082">
    <property type="entry name" value="YflP"/>
    <property type="match status" value="1"/>
</dbReference>
<dbReference type="Pfam" id="PF03401">
    <property type="entry name" value="TctC"/>
    <property type="match status" value="1"/>
</dbReference>
<evidence type="ECO:0000313" key="3">
    <source>
        <dbReference type="EMBL" id="CAA2110551.1"/>
    </source>
</evidence>
<name>A0A679JMJ9_VARPD</name>
<dbReference type="Gene3D" id="3.40.190.150">
    <property type="entry name" value="Bordetella uptake gene, domain 1"/>
    <property type="match status" value="1"/>
</dbReference>
<dbReference type="PANTHER" id="PTHR42928">
    <property type="entry name" value="TRICARBOXYLATE-BINDING PROTEIN"/>
    <property type="match status" value="1"/>
</dbReference>
<dbReference type="PANTHER" id="PTHR42928:SF5">
    <property type="entry name" value="BLR1237 PROTEIN"/>
    <property type="match status" value="1"/>
</dbReference>
<comment type="similarity">
    <text evidence="1">Belongs to the UPF0065 (bug) family.</text>
</comment>
<dbReference type="EMBL" id="LR743508">
    <property type="protein sequence ID" value="CAA2110551.1"/>
    <property type="molecule type" value="Genomic_DNA"/>
</dbReference>
<evidence type="ECO:0000256" key="2">
    <source>
        <dbReference type="SAM" id="SignalP"/>
    </source>
</evidence>
<gene>
    <name evidence="3" type="ORF">VVAX_06786</name>
</gene>
<reference evidence="3" key="1">
    <citation type="submission" date="2019-12" db="EMBL/GenBank/DDBJ databases">
        <authorList>
            <person name="Cremers G."/>
        </authorList>
    </citation>
    <scope>NUCLEOTIDE SEQUENCE</scope>
    <source>
        <strain evidence="3">Vvax</strain>
    </source>
</reference>
<dbReference type="InterPro" id="IPR042100">
    <property type="entry name" value="Bug_dom1"/>
</dbReference>
<feature type="chain" id="PRO_5025642643" description="Tripartite tricarboxylate transporter substrate binding protein" evidence="2">
    <location>
        <begin position="27"/>
        <end position="324"/>
    </location>
</feature>
<keyword evidence="2" id="KW-0732">Signal</keyword>
<dbReference type="InterPro" id="IPR005064">
    <property type="entry name" value="BUG"/>
</dbReference>
<accession>A0A679JMJ9</accession>
<protein>
    <recommendedName>
        <fullName evidence="4">Tripartite tricarboxylate transporter substrate binding protein</fullName>
    </recommendedName>
</protein>